<evidence type="ECO:0000256" key="1">
    <source>
        <dbReference type="ARBA" id="ARBA00010066"/>
    </source>
</evidence>
<name>A0A8W8KWJ0_MAGGI</name>
<evidence type="ECO:0000256" key="2">
    <source>
        <dbReference type="ARBA" id="ARBA00022448"/>
    </source>
</evidence>
<evidence type="ECO:0000256" key="4">
    <source>
        <dbReference type="ARBA" id="ARBA00023065"/>
    </source>
</evidence>
<protein>
    <submittedName>
        <fullName evidence="5">V-type proton ATPase subunit G</fullName>
    </submittedName>
</protein>
<proteinExistence type="inferred from homology"/>
<dbReference type="Pfam" id="PF03179">
    <property type="entry name" value="V-ATPase_G"/>
    <property type="match status" value="1"/>
</dbReference>
<keyword evidence="6" id="KW-1185">Reference proteome</keyword>
<dbReference type="AlphaFoldDB" id="A0A8W8KWJ0"/>
<dbReference type="Gene3D" id="1.20.5.2950">
    <property type="match status" value="1"/>
</dbReference>
<accession>A0A8W8KWJ0</accession>
<keyword evidence="3" id="KW-0375">Hydrogen ion transport</keyword>
<sequence length="76" mass="8825">MIILNINAIYIPSEFRMVKISVLGSRGDMESKIDVTTKIKLKELETNMSKNKEVALKRLLDIVLDIKPELHENWKK</sequence>
<evidence type="ECO:0000256" key="3">
    <source>
        <dbReference type="ARBA" id="ARBA00022781"/>
    </source>
</evidence>
<keyword evidence="2" id="KW-0813">Transport</keyword>
<organism evidence="5 6">
    <name type="scientific">Magallana gigas</name>
    <name type="common">Pacific oyster</name>
    <name type="synonym">Crassostrea gigas</name>
    <dbReference type="NCBI Taxonomy" id="29159"/>
    <lineage>
        <taxon>Eukaryota</taxon>
        <taxon>Metazoa</taxon>
        <taxon>Spiralia</taxon>
        <taxon>Lophotrochozoa</taxon>
        <taxon>Mollusca</taxon>
        <taxon>Bivalvia</taxon>
        <taxon>Autobranchia</taxon>
        <taxon>Pteriomorphia</taxon>
        <taxon>Ostreida</taxon>
        <taxon>Ostreoidea</taxon>
        <taxon>Ostreidae</taxon>
        <taxon>Magallana</taxon>
    </lineage>
</organism>
<dbReference type="Proteomes" id="UP000005408">
    <property type="component" value="Unassembled WGS sequence"/>
</dbReference>
<dbReference type="EnsemblMetazoa" id="G25266.5">
    <property type="protein sequence ID" value="G25266.5:cds"/>
    <property type="gene ID" value="G25266"/>
</dbReference>
<comment type="similarity">
    <text evidence="1">Belongs to the V-ATPase G subunit family.</text>
</comment>
<dbReference type="GO" id="GO:0046961">
    <property type="term" value="F:proton-transporting ATPase activity, rotational mechanism"/>
    <property type="evidence" value="ECO:0007669"/>
    <property type="project" value="InterPro"/>
</dbReference>
<evidence type="ECO:0000313" key="6">
    <source>
        <dbReference type="Proteomes" id="UP000005408"/>
    </source>
</evidence>
<evidence type="ECO:0000313" key="5">
    <source>
        <dbReference type="EnsemblMetazoa" id="G25266.5:cds"/>
    </source>
</evidence>
<keyword evidence="4" id="KW-0406">Ion transport</keyword>
<reference evidence="5" key="1">
    <citation type="submission" date="2022-08" db="UniProtKB">
        <authorList>
            <consortium name="EnsemblMetazoa"/>
        </authorList>
    </citation>
    <scope>IDENTIFICATION</scope>
    <source>
        <strain evidence="5">05x7-T-G4-1.051#20</strain>
    </source>
</reference>
<dbReference type="GO" id="GO:0016471">
    <property type="term" value="C:vacuolar proton-transporting V-type ATPase complex"/>
    <property type="evidence" value="ECO:0007669"/>
    <property type="project" value="InterPro"/>
</dbReference>
<dbReference type="InterPro" id="IPR005124">
    <property type="entry name" value="V-ATPase_G"/>
</dbReference>